<evidence type="ECO:0000313" key="2">
    <source>
        <dbReference type="Proteomes" id="UP000835052"/>
    </source>
</evidence>
<keyword evidence="2" id="KW-1185">Reference proteome</keyword>
<evidence type="ECO:0000313" key="1">
    <source>
        <dbReference type="EMBL" id="CAD6195701.1"/>
    </source>
</evidence>
<organism evidence="1 2">
    <name type="scientific">Caenorhabditis auriculariae</name>
    <dbReference type="NCBI Taxonomy" id="2777116"/>
    <lineage>
        <taxon>Eukaryota</taxon>
        <taxon>Metazoa</taxon>
        <taxon>Ecdysozoa</taxon>
        <taxon>Nematoda</taxon>
        <taxon>Chromadorea</taxon>
        <taxon>Rhabditida</taxon>
        <taxon>Rhabditina</taxon>
        <taxon>Rhabditomorpha</taxon>
        <taxon>Rhabditoidea</taxon>
        <taxon>Rhabditidae</taxon>
        <taxon>Peloderinae</taxon>
        <taxon>Caenorhabditis</taxon>
    </lineage>
</organism>
<name>A0A8S1HN39_9PELO</name>
<dbReference type="PANTHER" id="PTHR19316">
    <property type="entry name" value="PROTEIN FOLDING REGULATOR"/>
    <property type="match status" value="1"/>
</dbReference>
<dbReference type="AlphaFoldDB" id="A0A8S1HN39"/>
<reference evidence="1" key="1">
    <citation type="submission" date="2020-10" db="EMBL/GenBank/DDBJ databases">
        <authorList>
            <person name="Kikuchi T."/>
        </authorList>
    </citation>
    <scope>NUCLEOTIDE SEQUENCE</scope>
    <source>
        <strain evidence="1">NKZ352</strain>
    </source>
</reference>
<dbReference type="SUPFAM" id="SSF48371">
    <property type="entry name" value="ARM repeat"/>
    <property type="match status" value="1"/>
</dbReference>
<dbReference type="GO" id="GO:0000774">
    <property type="term" value="F:adenyl-nucleotide exchange factor activity"/>
    <property type="evidence" value="ECO:0007669"/>
    <property type="project" value="TreeGrafter"/>
</dbReference>
<dbReference type="GO" id="GO:0005783">
    <property type="term" value="C:endoplasmic reticulum"/>
    <property type="evidence" value="ECO:0007669"/>
    <property type="project" value="TreeGrafter"/>
</dbReference>
<dbReference type="InterPro" id="IPR050693">
    <property type="entry name" value="Hsp70_NEF-Inhibitors"/>
</dbReference>
<dbReference type="InterPro" id="IPR016024">
    <property type="entry name" value="ARM-type_fold"/>
</dbReference>
<evidence type="ECO:0008006" key="3">
    <source>
        <dbReference type="Google" id="ProtNLM"/>
    </source>
</evidence>
<dbReference type="InterPro" id="IPR011989">
    <property type="entry name" value="ARM-like"/>
</dbReference>
<gene>
    <name evidence="1" type="ORF">CAUJ_LOCUS11620</name>
</gene>
<dbReference type="EMBL" id="CAJGYM010000059">
    <property type="protein sequence ID" value="CAD6195701.1"/>
    <property type="molecule type" value="Genomic_DNA"/>
</dbReference>
<accession>A0A8S1HN39</accession>
<proteinExistence type="predicted"/>
<protein>
    <recommendedName>
        <fullName evidence="3">TOG domain-containing protein</fullName>
    </recommendedName>
</protein>
<dbReference type="OrthoDB" id="10250458at2759"/>
<comment type="caution">
    <text evidence="1">The sequence shown here is derived from an EMBL/GenBank/DDBJ whole genome shotgun (WGS) entry which is preliminary data.</text>
</comment>
<dbReference type="Gene3D" id="1.25.10.10">
    <property type="entry name" value="Leucine-rich Repeat Variant"/>
    <property type="match status" value="1"/>
</dbReference>
<sequence>MSSDEIPAHYWKNLLKLSTSVQGETQEIPKVLDEESRKWLEDVMKSLVNNVDPERQLISIMSSLKCYAASAGDLSEDDVDKVLDLVDRLDMLLQCADLTKLFVSNCGLIVLEKFLKDCKDDEINVGFALIISTWAENNPIGQDILRKSPLFSLLLDIAVDQGKAKALRKSAITAVSATIRSHIPSFEDFLALNGHLKLAEIVRNEVELAGKTARTLTSISFTLNDDEKYRDSLKPTVCECYVELVNKNVPVDEIDYIREYISSSVEPSQVDENLRSQVLDCVNAELGREIEGDNIRVLQTLRRKFAIRQAG</sequence>
<dbReference type="PANTHER" id="PTHR19316:SF18">
    <property type="entry name" value="HSP70-BINDING PROTEIN 1"/>
    <property type="match status" value="1"/>
</dbReference>
<dbReference type="Proteomes" id="UP000835052">
    <property type="component" value="Unassembled WGS sequence"/>
</dbReference>